<sequence length="152" mass="17011">MMARTINHDDDDDKPLLTPQAKGRNSTRTGGTKSEKDGGIIKPKSVHHSMASPPHTQNTADLETIKDEPINLDDDDDYIIIVSETKNPILSPAAKKVETTLLDEVLLKKKTALEKLNEEITQEERLLKMKRDLDSLKVEIDAAQCKKRVKAE</sequence>
<evidence type="ECO:0000313" key="3">
    <source>
        <dbReference type="EMBL" id="KAB8291832.1"/>
    </source>
</evidence>
<dbReference type="OrthoDB" id="3513418at2759"/>
<dbReference type="EMBL" id="VIGI01000014">
    <property type="protein sequence ID" value="KAB8291832.1"/>
    <property type="molecule type" value="Genomic_DNA"/>
</dbReference>
<feature type="coiled-coil region" evidence="1">
    <location>
        <begin position="106"/>
        <end position="146"/>
    </location>
</feature>
<keyword evidence="4" id="KW-1185">Reference proteome</keyword>
<accession>A0A5N6JSH3</accession>
<keyword evidence="1" id="KW-0175">Coiled coil</keyword>
<dbReference type="Proteomes" id="UP000326757">
    <property type="component" value="Unassembled WGS sequence"/>
</dbReference>
<dbReference type="AlphaFoldDB" id="A0A5N6JSH3"/>
<feature type="compositionally biased region" description="Polar residues" evidence="2">
    <location>
        <begin position="23"/>
        <end position="32"/>
    </location>
</feature>
<feature type="region of interest" description="Disordered" evidence="2">
    <location>
        <begin position="1"/>
        <end position="64"/>
    </location>
</feature>
<gene>
    <name evidence="3" type="ORF">EYC80_006615</name>
</gene>
<name>A0A5N6JSH3_MONLA</name>
<evidence type="ECO:0000256" key="1">
    <source>
        <dbReference type="SAM" id="Coils"/>
    </source>
</evidence>
<reference evidence="3 4" key="1">
    <citation type="submission" date="2019-06" db="EMBL/GenBank/DDBJ databases">
        <title>Genome Sequence of the Brown Rot Fungal Pathogen Monilinia laxa.</title>
        <authorList>
            <person name="De Miccolis Angelini R.M."/>
            <person name="Landi L."/>
            <person name="Abate D."/>
            <person name="Pollastro S."/>
            <person name="Romanazzi G."/>
            <person name="Faretra F."/>
        </authorList>
    </citation>
    <scope>NUCLEOTIDE SEQUENCE [LARGE SCALE GENOMIC DNA]</scope>
    <source>
        <strain evidence="3 4">Mlax316</strain>
    </source>
</reference>
<comment type="caution">
    <text evidence="3">The sequence shown here is derived from an EMBL/GenBank/DDBJ whole genome shotgun (WGS) entry which is preliminary data.</text>
</comment>
<evidence type="ECO:0000313" key="4">
    <source>
        <dbReference type="Proteomes" id="UP000326757"/>
    </source>
</evidence>
<evidence type="ECO:0000256" key="2">
    <source>
        <dbReference type="SAM" id="MobiDB-lite"/>
    </source>
</evidence>
<proteinExistence type="predicted"/>
<organism evidence="3 4">
    <name type="scientific">Monilinia laxa</name>
    <name type="common">Brown rot fungus</name>
    <name type="synonym">Sclerotinia laxa</name>
    <dbReference type="NCBI Taxonomy" id="61186"/>
    <lineage>
        <taxon>Eukaryota</taxon>
        <taxon>Fungi</taxon>
        <taxon>Dikarya</taxon>
        <taxon>Ascomycota</taxon>
        <taxon>Pezizomycotina</taxon>
        <taxon>Leotiomycetes</taxon>
        <taxon>Helotiales</taxon>
        <taxon>Sclerotiniaceae</taxon>
        <taxon>Monilinia</taxon>
    </lineage>
</organism>
<protein>
    <submittedName>
        <fullName evidence="3">Uncharacterized protein</fullName>
    </submittedName>
</protein>